<organism evidence="2 3">
    <name type="scientific">Pseudomonas putida (strain DOT-T1E)</name>
    <dbReference type="NCBI Taxonomy" id="1196325"/>
    <lineage>
        <taxon>Bacteria</taxon>
        <taxon>Pseudomonadati</taxon>
        <taxon>Pseudomonadota</taxon>
        <taxon>Gammaproteobacteria</taxon>
        <taxon>Pseudomonadales</taxon>
        <taxon>Pseudomonadaceae</taxon>
        <taxon>Pseudomonas</taxon>
    </lineage>
</organism>
<feature type="transmembrane region" description="Helical" evidence="1">
    <location>
        <begin position="28"/>
        <end position="49"/>
    </location>
</feature>
<dbReference type="Proteomes" id="UP000006503">
    <property type="component" value="Chromosome"/>
</dbReference>
<accession>I7C7F6</accession>
<dbReference type="AlphaFoldDB" id="I7C7F6"/>
<dbReference type="EMBL" id="CP003734">
    <property type="protein sequence ID" value="AFO49036.1"/>
    <property type="molecule type" value="Genomic_DNA"/>
</dbReference>
<sequence length="64" mass="7048">MAFRAALGTMIGFQLASWYHDLDEMSSGGVVAVLHYAGITLMVCVVLAWTGEVLRDLRAVNRYT</sequence>
<evidence type="ECO:0000256" key="1">
    <source>
        <dbReference type="SAM" id="Phobius"/>
    </source>
</evidence>
<reference evidence="3" key="1">
    <citation type="journal article" date="2013" name="Microb. Biotechnol.">
        <title>Metabolic potential of the organic-solvent tolerant Pseudomonas putida DOT-T1E deduced from its annotated genome.</title>
        <authorList>
            <person name="Udaondo Z."/>
            <person name="Molina L."/>
            <person name="Daniels C."/>
            <person name="Gomez M.J."/>
            <person name="Molina-Henares M.A."/>
            <person name="Matilla M.A."/>
            <person name="Roca A."/>
            <person name="Fernandez M."/>
            <person name="Duque E."/>
            <person name="Segura A."/>
            <person name="Ramos J.L."/>
        </authorList>
    </citation>
    <scope>NUCLEOTIDE SEQUENCE [LARGE SCALE GENOMIC DNA]</scope>
    <source>
        <strain evidence="3">DOT-T1E</strain>
    </source>
</reference>
<evidence type="ECO:0000313" key="2">
    <source>
        <dbReference type="EMBL" id="AFO49036.1"/>
    </source>
</evidence>
<gene>
    <name evidence="2" type="ordered locus">T1E_3199</name>
</gene>
<dbReference type="KEGG" id="ppx:T1E_3199"/>
<evidence type="ECO:0000313" key="3">
    <source>
        <dbReference type="Proteomes" id="UP000006503"/>
    </source>
</evidence>
<keyword evidence="1" id="KW-1133">Transmembrane helix</keyword>
<keyword evidence="1" id="KW-0472">Membrane</keyword>
<proteinExistence type="predicted"/>
<dbReference type="HOGENOM" id="CLU_2864489_0_0_6"/>
<protein>
    <submittedName>
        <fullName evidence="2">Uncharacterized protein</fullName>
    </submittedName>
</protein>
<name>I7C7F6_PSEPT</name>
<keyword evidence="1" id="KW-0812">Transmembrane</keyword>